<dbReference type="CDD" id="cd02511">
    <property type="entry name" value="Beta4Glucosyltransferase"/>
    <property type="match status" value="1"/>
</dbReference>
<dbReference type="InterPro" id="IPR011990">
    <property type="entry name" value="TPR-like_helical_dom_sf"/>
</dbReference>
<reference evidence="2 3" key="1">
    <citation type="submission" date="2018-09" db="EMBL/GenBank/DDBJ databases">
        <title>Paenibacillus aracenensis nov. sp. isolated from a cave in southern Spain.</title>
        <authorList>
            <person name="Jurado V."/>
            <person name="Gutierrez-Patricio S."/>
            <person name="Gonzalez-Pimentel J.L."/>
            <person name="Miller A.Z."/>
            <person name="Laiz L."/>
            <person name="Saiz-Jimenez C."/>
        </authorList>
    </citation>
    <scope>NUCLEOTIDE SEQUENCE [LARGE SCALE GENOMIC DNA]</scope>
    <source>
        <strain evidence="2 3">JCM 19203</strain>
    </source>
</reference>
<keyword evidence="3" id="KW-1185">Reference proteome</keyword>
<name>A0A3A6PG19_9BACL</name>
<sequence>MIVKNEQAVLGRCLNSVKDLVEEMIVVDTGSTDRTVEIAHSYNAKVFNYAWNHDFAAARNYALDQSSGDWNLILDADEYFISDCSAELRKFMELGNHIGRLKIINKFRDKDGEAFAQSYISRLFPKGVRYEGRIHEQVVSDLPRVKLGVEVGHDGYYEASRSDRNIPLLQMEIDAEPDNPYYHYQIAKEYNGIENYSQAYFHLKKAYTGLSKKEMYYPNTVVDYLYAMISSKQLDDGLGVIQSEAARLDDFPDFHFVCGQYYLDLILSDTAKYVHLLAQIEQSYLKCLELGETDRYDSVIGTGSFSALHNLGVYHEVTGNVQKAAAYYREAAAYPYAPSEQRLQLLGHM</sequence>
<dbReference type="Pfam" id="PF00535">
    <property type="entry name" value="Glycos_transf_2"/>
    <property type="match status" value="1"/>
</dbReference>
<evidence type="ECO:0000313" key="3">
    <source>
        <dbReference type="Proteomes" id="UP000267798"/>
    </source>
</evidence>
<protein>
    <submittedName>
        <fullName evidence="2">Glycosyltransferase family 2 protein</fullName>
    </submittedName>
</protein>
<dbReference type="GO" id="GO:0016740">
    <property type="term" value="F:transferase activity"/>
    <property type="evidence" value="ECO:0007669"/>
    <property type="project" value="UniProtKB-KW"/>
</dbReference>
<dbReference type="Gene3D" id="1.25.40.10">
    <property type="entry name" value="Tetratricopeptide repeat domain"/>
    <property type="match status" value="1"/>
</dbReference>
<evidence type="ECO:0000313" key="2">
    <source>
        <dbReference type="EMBL" id="RJX36999.1"/>
    </source>
</evidence>
<dbReference type="Gene3D" id="3.90.550.10">
    <property type="entry name" value="Spore Coat Polysaccharide Biosynthesis Protein SpsA, Chain A"/>
    <property type="match status" value="1"/>
</dbReference>
<dbReference type="Proteomes" id="UP000267798">
    <property type="component" value="Unassembled WGS sequence"/>
</dbReference>
<dbReference type="SUPFAM" id="SSF81901">
    <property type="entry name" value="HCP-like"/>
    <property type="match status" value="1"/>
</dbReference>
<keyword evidence="2" id="KW-0808">Transferase</keyword>
<comment type="caution">
    <text evidence="2">The sequence shown here is derived from an EMBL/GenBank/DDBJ whole genome shotgun (WGS) entry which is preliminary data.</text>
</comment>
<dbReference type="PANTHER" id="PTHR43630">
    <property type="entry name" value="POLY-BETA-1,6-N-ACETYL-D-GLUCOSAMINE SYNTHASE"/>
    <property type="match status" value="1"/>
</dbReference>
<dbReference type="PANTHER" id="PTHR43630:SF2">
    <property type="entry name" value="GLYCOSYLTRANSFERASE"/>
    <property type="match status" value="1"/>
</dbReference>
<accession>A0A3A6PG19</accession>
<dbReference type="InterPro" id="IPR029044">
    <property type="entry name" value="Nucleotide-diphossugar_trans"/>
</dbReference>
<feature type="domain" description="Glycosyltransferase 2-like" evidence="1">
    <location>
        <begin position="1"/>
        <end position="97"/>
    </location>
</feature>
<evidence type="ECO:0000259" key="1">
    <source>
        <dbReference type="Pfam" id="PF00535"/>
    </source>
</evidence>
<dbReference type="EMBL" id="QXQB01000008">
    <property type="protein sequence ID" value="RJX36999.1"/>
    <property type="molecule type" value="Genomic_DNA"/>
</dbReference>
<dbReference type="InterPro" id="IPR001173">
    <property type="entry name" value="Glyco_trans_2-like"/>
</dbReference>
<proteinExistence type="predicted"/>
<dbReference type="OrthoDB" id="9815923at2"/>
<gene>
    <name evidence="2" type="ORF">D3P09_25995</name>
</gene>
<organism evidence="2 3">
    <name type="scientific">Paenibacillus pinisoli</name>
    <dbReference type="NCBI Taxonomy" id="1276110"/>
    <lineage>
        <taxon>Bacteria</taxon>
        <taxon>Bacillati</taxon>
        <taxon>Bacillota</taxon>
        <taxon>Bacilli</taxon>
        <taxon>Bacillales</taxon>
        <taxon>Paenibacillaceae</taxon>
        <taxon>Paenibacillus</taxon>
    </lineage>
</organism>
<dbReference type="AlphaFoldDB" id="A0A3A6PG19"/>
<dbReference type="SUPFAM" id="SSF53448">
    <property type="entry name" value="Nucleotide-diphospho-sugar transferases"/>
    <property type="match status" value="1"/>
</dbReference>